<evidence type="ECO:0000256" key="8">
    <source>
        <dbReference type="SAM" id="Phobius"/>
    </source>
</evidence>
<feature type="region of interest" description="Disordered" evidence="7">
    <location>
        <begin position="527"/>
        <end position="554"/>
    </location>
</feature>
<dbReference type="PANTHER" id="PTHR45679">
    <property type="entry name" value="ER DEGRADATION-ENHANCING ALPHA-MANNOSIDASE-LIKE PROTEIN 2"/>
    <property type="match status" value="1"/>
</dbReference>
<keyword evidence="8" id="KW-0472">Membrane</keyword>
<keyword evidence="6" id="KW-0326">Glycosidase</keyword>
<dbReference type="InterPro" id="IPR044674">
    <property type="entry name" value="EDEM1/2/3"/>
</dbReference>
<dbReference type="EC" id="3.2.1.-" evidence="6"/>
<dbReference type="PRINTS" id="PR00747">
    <property type="entry name" value="GLYHDRLASE47"/>
</dbReference>
<dbReference type="GO" id="GO:0044322">
    <property type="term" value="C:endoplasmic reticulum quality control compartment"/>
    <property type="evidence" value="ECO:0007669"/>
    <property type="project" value="GOC"/>
</dbReference>
<sequence>MAKPLKTTGDKSSNASKPKDKRTVFSFFRVFATVLVFVLISVYVLNDSPFAQEHENTPRSYKAEREIVRRMFYHAYDGYLLHAFPKDELAPISCTGHDTHNCQGCMLTFYDALDTLAVLGNRTEYQRVVNWIIKHGEETFDRDVTVSVFETNIRILGSLISNHLLASDKDLNLMPGYNGELLTLALSLGNRLVNAYMTPTGLPYGSINLKRGIQYGETTVTATATGGTVLLEFLLLSKLTGKKIFSVVAEKATKALWERRSQLGLLGSHIDVNTGNWVYFDSGIGGGIDSFYEYLLKAYFLTGKSTYLNMFDEGYAAIKKHIFIDGKSVGWYVDVNMYTGKVMFPFYRSLQSFWPGLQALYGDVEEAETLFMQFFEVWAKYGFVPEAYNLLVHAPEKGLEQYPLRPELAESAFYLYRATGKDKFRQAGAIILSSLEKYAKVQCGYAAIENVETKKVRDHMDSYFLAEVRGESLGWEETDFSCSCFLSPFAPSLCSSFVVLPFLPCSFSSFRRSSTCTSSSTTLLRRLSSVTRPRSGSHPSRRSANHGHAVHLQH</sequence>
<evidence type="ECO:0000256" key="2">
    <source>
        <dbReference type="ARBA" id="ARBA00007658"/>
    </source>
</evidence>
<dbReference type="PANTHER" id="PTHR45679:SF6">
    <property type="entry name" value="ER DEGRADATION-ENHANCING ALPHA-MANNOSIDASE-LIKE PROTEIN 2"/>
    <property type="match status" value="1"/>
</dbReference>
<comment type="subcellular location">
    <subcellularLocation>
        <location evidence="1">Endoplasmic reticulum</location>
    </subcellularLocation>
</comment>
<keyword evidence="6" id="KW-0378">Hydrolase</keyword>
<dbReference type="InterPro" id="IPR001382">
    <property type="entry name" value="Glyco_hydro_47"/>
</dbReference>
<accession>A0A7S4V1X0</accession>
<dbReference type="SUPFAM" id="SSF48225">
    <property type="entry name" value="Seven-hairpin glycosidases"/>
    <property type="match status" value="1"/>
</dbReference>
<dbReference type="GO" id="GO:0016020">
    <property type="term" value="C:membrane"/>
    <property type="evidence" value="ECO:0007669"/>
    <property type="project" value="InterPro"/>
</dbReference>
<evidence type="ECO:0000313" key="9">
    <source>
        <dbReference type="EMBL" id="CAE2342686.1"/>
    </source>
</evidence>
<name>A0A7S4V1X0_GUITH</name>
<dbReference type="InterPro" id="IPR036026">
    <property type="entry name" value="Seven-hairpin_glycosidases"/>
</dbReference>
<evidence type="ECO:0000256" key="4">
    <source>
        <dbReference type="ARBA" id="ARBA00023180"/>
    </source>
</evidence>
<evidence type="ECO:0000256" key="5">
    <source>
        <dbReference type="PIRSR" id="PIRSR601382-1"/>
    </source>
</evidence>
<keyword evidence="4" id="KW-0325">Glycoprotein</keyword>
<keyword evidence="3" id="KW-0256">Endoplasmic reticulum</keyword>
<dbReference type="AlphaFoldDB" id="A0A7S4V1X0"/>
<dbReference type="InterPro" id="IPR012341">
    <property type="entry name" value="6hp_glycosidase-like_sf"/>
</dbReference>
<dbReference type="GO" id="GO:1904380">
    <property type="term" value="P:endoplasmic reticulum mannose trimming"/>
    <property type="evidence" value="ECO:0007669"/>
    <property type="project" value="InterPro"/>
</dbReference>
<dbReference type="Gene3D" id="1.50.10.10">
    <property type="match status" value="1"/>
</dbReference>
<dbReference type="GO" id="GO:0005509">
    <property type="term" value="F:calcium ion binding"/>
    <property type="evidence" value="ECO:0007669"/>
    <property type="project" value="InterPro"/>
</dbReference>
<comment type="similarity">
    <text evidence="2 6">Belongs to the glycosyl hydrolase 47 family.</text>
</comment>
<feature type="transmembrane region" description="Helical" evidence="8">
    <location>
        <begin position="27"/>
        <end position="45"/>
    </location>
</feature>
<organism evidence="9">
    <name type="scientific">Guillardia theta</name>
    <name type="common">Cryptophyte</name>
    <name type="synonym">Cryptomonas phi</name>
    <dbReference type="NCBI Taxonomy" id="55529"/>
    <lineage>
        <taxon>Eukaryota</taxon>
        <taxon>Cryptophyceae</taxon>
        <taxon>Pyrenomonadales</taxon>
        <taxon>Geminigeraceae</taxon>
        <taxon>Guillardia</taxon>
    </lineage>
</organism>
<dbReference type="GO" id="GO:0004571">
    <property type="term" value="F:mannosyl-oligosaccharide 1,2-alpha-mannosidase activity"/>
    <property type="evidence" value="ECO:0007669"/>
    <property type="project" value="InterPro"/>
</dbReference>
<evidence type="ECO:0000256" key="6">
    <source>
        <dbReference type="RuleBase" id="RU361193"/>
    </source>
</evidence>
<keyword evidence="8" id="KW-0812">Transmembrane</keyword>
<feature type="active site" evidence="5">
    <location>
        <position position="289"/>
    </location>
</feature>
<evidence type="ECO:0000256" key="1">
    <source>
        <dbReference type="ARBA" id="ARBA00004240"/>
    </source>
</evidence>
<dbReference type="GO" id="GO:0005975">
    <property type="term" value="P:carbohydrate metabolic process"/>
    <property type="evidence" value="ECO:0007669"/>
    <property type="project" value="InterPro"/>
</dbReference>
<feature type="active site" description="Proton donor" evidence="5">
    <location>
        <position position="150"/>
    </location>
</feature>
<protein>
    <recommendedName>
        <fullName evidence="6">alpha-1,2-Mannosidase</fullName>
        <ecNumber evidence="6">3.2.1.-</ecNumber>
    </recommendedName>
</protein>
<feature type="compositionally biased region" description="Basic residues" evidence="7">
    <location>
        <begin position="539"/>
        <end position="554"/>
    </location>
</feature>
<evidence type="ECO:0000256" key="7">
    <source>
        <dbReference type="SAM" id="MobiDB-lite"/>
    </source>
</evidence>
<reference evidence="9" key="1">
    <citation type="submission" date="2021-01" db="EMBL/GenBank/DDBJ databases">
        <authorList>
            <person name="Corre E."/>
            <person name="Pelletier E."/>
            <person name="Niang G."/>
            <person name="Scheremetjew M."/>
            <person name="Finn R."/>
            <person name="Kale V."/>
            <person name="Holt S."/>
            <person name="Cochrane G."/>
            <person name="Meng A."/>
            <person name="Brown T."/>
            <person name="Cohen L."/>
        </authorList>
    </citation>
    <scope>NUCLEOTIDE SEQUENCE</scope>
    <source>
        <strain evidence="9">CCMP 2712</strain>
    </source>
</reference>
<evidence type="ECO:0000256" key="3">
    <source>
        <dbReference type="ARBA" id="ARBA00022824"/>
    </source>
</evidence>
<keyword evidence="8" id="KW-1133">Transmembrane helix</keyword>
<gene>
    <name evidence="9" type="ORF">GTHE00462_LOCUS40587</name>
</gene>
<dbReference type="EMBL" id="HBKN01052002">
    <property type="protein sequence ID" value="CAE2342686.1"/>
    <property type="molecule type" value="Transcribed_RNA"/>
</dbReference>
<dbReference type="Pfam" id="PF01532">
    <property type="entry name" value="Glyco_hydro_47"/>
    <property type="match status" value="1"/>
</dbReference>
<feature type="active site" evidence="5">
    <location>
        <position position="407"/>
    </location>
</feature>
<feature type="compositionally biased region" description="Low complexity" evidence="7">
    <location>
        <begin position="527"/>
        <end position="538"/>
    </location>
</feature>
<feature type="active site" description="Proton donor" evidence="5">
    <location>
        <position position="386"/>
    </location>
</feature>
<proteinExistence type="inferred from homology"/>